<feature type="domain" description="HNH" evidence="2">
    <location>
        <begin position="76"/>
        <end position="114"/>
    </location>
</feature>
<proteinExistence type="predicted"/>
<keyword evidence="3" id="KW-0540">Nuclease</keyword>
<dbReference type="GO" id="GO:0003676">
    <property type="term" value="F:nucleic acid binding"/>
    <property type="evidence" value="ECO:0007669"/>
    <property type="project" value="InterPro"/>
</dbReference>
<dbReference type="Proteomes" id="UP000194882">
    <property type="component" value="Unassembled WGS sequence"/>
</dbReference>
<feature type="compositionally biased region" description="Basic and acidic residues" evidence="1">
    <location>
        <begin position="14"/>
        <end position="47"/>
    </location>
</feature>
<dbReference type="CDD" id="cd00085">
    <property type="entry name" value="HNHc"/>
    <property type="match status" value="1"/>
</dbReference>
<dbReference type="InterPro" id="IPR003615">
    <property type="entry name" value="HNH_nuc"/>
</dbReference>
<sequence>MNHTPQGFTNIDSDFSKVKIAEEEKSENRKKTKMESGREVWPRDPKKAKQAIKQAEFKCEIDDTHETFVSEASRKNYMEAHHLIPLRMQHDFENSLDVVGNIVSICPNCHRLIHYGRDKDKKKVLELLFEQRKDSLKKFGIEVSLKELFGYYGILK</sequence>
<dbReference type="EMBL" id="NFDT01000153">
    <property type="protein sequence ID" value="OTY91014.1"/>
    <property type="molecule type" value="Genomic_DNA"/>
</dbReference>
<protein>
    <submittedName>
        <fullName evidence="3">HNH endonuclease</fullName>
    </submittedName>
</protein>
<name>A0A9X6FIT3_BACTU</name>
<evidence type="ECO:0000313" key="4">
    <source>
        <dbReference type="Proteomes" id="UP000194882"/>
    </source>
</evidence>
<evidence type="ECO:0000256" key="1">
    <source>
        <dbReference type="SAM" id="MobiDB-lite"/>
    </source>
</evidence>
<dbReference type="GO" id="GO:0004519">
    <property type="term" value="F:endonuclease activity"/>
    <property type="evidence" value="ECO:0007669"/>
    <property type="project" value="UniProtKB-KW"/>
</dbReference>
<dbReference type="Pfam" id="PF01844">
    <property type="entry name" value="HNH"/>
    <property type="match status" value="1"/>
</dbReference>
<dbReference type="GO" id="GO:0008270">
    <property type="term" value="F:zinc ion binding"/>
    <property type="evidence" value="ECO:0007669"/>
    <property type="project" value="InterPro"/>
</dbReference>
<reference evidence="3 4" key="1">
    <citation type="submission" date="2016-10" db="EMBL/GenBank/DDBJ databases">
        <title>Comparative genomics of Bacillus thuringiensis reveals a path to pathogens against multiple invertebrate hosts.</title>
        <authorList>
            <person name="Zheng J."/>
            <person name="Gao Q."/>
            <person name="Liu H."/>
            <person name="Peng D."/>
            <person name="Ruan L."/>
            <person name="Sun M."/>
        </authorList>
    </citation>
    <scope>NUCLEOTIDE SEQUENCE [LARGE SCALE GENOMIC DNA]</scope>
    <source>
        <strain evidence="3">BGSC 4I4</strain>
    </source>
</reference>
<evidence type="ECO:0000259" key="2">
    <source>
        <dbReference type="Pfam" id="PF01844"/>
    </source>
</evidence>
<keyword evidence="3" id="KW-0255">Endonuclease</keyword>
<dbReference type="AlphaFoldDB" id="A0A9X6FIT3"/>
<keyword evidence="3" id="KW-0378">Hydrolase</keyword>
<gene>
    <name evidence="3" type="ORF">BK754_19715</name>
</gene>
<feature type="region of interest" description="Disordered" evidence="1">
    <location>
        <begin position="1"/>
        <end position="47"/>
    </location>
</feature>
<organism evidence="3 4">
    <name type="scientific">Bacillus thuringiensis serovar subtoxicus</name>
    <dbReference type="NCBI Taxonomy" id="475791"/>
    <lineage>
        <taxon>Bacteria</taxon>
        <taxon>Bacillati</taxon>
        <taxon>Bacillota</taxon>
        <taxon>Bacilli</taxon>
        <taxon>Bacillales</taxon>
        <taxon>Bacillaceae</taxon>
        <taxon>Bacillus</taxon>
        <taxon>Bacillus cereus group</taxon>
    </lineage>
</organism>
<feature type="compositionally biased region" description="Polar residues" evidence="1">
    <location>
        <begin position="1"/>
        <end position="13"/>
    </location>
</feature>
<comment type="caution">
    <text evidence="3">The sequence shown here is derived from an EMBL/GenBank/DDBJ whole genome shotgun (WGS) entry which is preliminary data.</text>
</comment>
<dbReference type="RefSeq" id="WP_006929631.1">
    <property type="nucleotide sequence ID" value="NZ_NFDT01000153.1"/>
</dbReference>
<evidence type="ECO:0000313" key="3">
    <source>
        <dbReference type="EMBL" id="OTY91014.1"/>
    </source>
</evidence>
<accession>A0A9X6FIT3</accession>
<dbReference type="InterPro" id="IPR002711">
    <property type="entry name" value="HNH"/>
</dbReference>